<evidence type="ECO:0000256" key="1">
    <source>
        <dbReference type="SAM" id="MobiDB-lite"/>
    </source>
</evidence>
<feature type="transmembrane region" description="Helical" evidence="2">
    <location>
        <begin position="291"/>
        <end position="310"/>
    </location>
</feature>
<feature type="transmembrane region" description="Helical" evidence="2">
    <location>
        <begin position="350"/>
        <end position="372"/>
    </location>
</feature>
<evidence type="ECO:0000313" key="3">
    <source>
        <dbReference type="EMBL" id="KAK0425822.1"/>
    </source>
</evidence>
<feature type="region of interest" description="Disordered" evidence="1">
    <location>
        <begin position="71"/>
        <end position="161"/>
    </location>
</feature>
<keyword evidence="2" id="KW-0812">Transmembrane</keyword>
<feature type="compositionally biased region" description="Low complexity" evidence="1">
    <location>
        <begin position="82"/>
        <end position="99"/>
    </location>
</feature>
<keyword evidence="2" id="KW-1133">Transmembrane helix</keyword>
<comment type="caution">
    <text evidence="3">The sequence shown here is derived from an EMBL/GenBank/DDBJ whole genome shotgun (WGS) entry which is preliminary data.</text>
</comment>
<feature type="compositionally biased region" description="Basic residues" evidence="1">
    <location>
        <begin position="140"/>
        <end position="151"/>
    </location>
</feature>
<keyword evidence="2" id="KW-0472">Membrane</keyword>
<accession>A0AA39M9C5</accession>
<proteinExistence type="predicted"/>
<evidence type="ECO:0000256" key="2">
    <source>
        <dbReference type="SAM" id="Phobius"/>
    </source>
</evidence>
<gene>
    <name evidence="3" type="ORF">QR680_009410</name>
</gene>
<sequence>MLYNTVFGAVRIIPASEMRGATSRRFGDEELPSCSATQQPVNASFYMDSVLYGGGGVPSIPDYSHYGDYGLQHPPVGTAGNYRSYPQPQPSPQQYRCSRTMPRPVLPKSRSPRGLSADPPLDQRHYRSSSGPTKKPAPMYRKRREPHRSHTKGTEFSTGPASGFYFGEGPPTHWRDAPPTLGRVHPFYSPSYSTFPPSTMYPMPAPPRDSARKVNQKYPIVLRILLKVVHLALSAAILGLVLGPMRNQTFHDFVIETKTEWQGAVVGVVSFFGILTLVLLLTVCLANKQRYWRQFDGIITGAALILYLLAGKTPHRSLFAACLEAFFANCYPPDGWKLRNTSNVCYRAEWIIATILLFIDCIVLLVDVVFIFRTGVNIL</sequence>
<name>A0AA39M9C5_9BILA</name>
<feature type="transmembrane region" description="Helical" evidence="2">
    <location>
        <begin position="261"/>
        <end position="284"/>
    </location>
</feature>
<evidence type="ECO:0000313" key="4">
    <source>
        <dbReference type="Proteomes" id="UP001175271"/>
    </source>
</evidence>
<reference evidence="3" key="1">
    <citation type="submission" date="2023-06" db="EMBL/GenBank/DDBJ databases">
        <title>Genomic analysis of the entomopathogenic nematode Steinernema hermaphroditum.</title>
        <authorList>
            <person name="Schwarz E.M."/>
            <person name="Heppert J.K."/>
            <person name="Baniya A."/>
            <person name="Schwartz H.T."/>
            <person name="Tan C.-H."/>
            <person name="Antoshechkin I."/>
            <person name="Sternberg P.W."/>
            <person name="Goodrich-Blair H."/>
            <person name="Dillman A.R."/>
        </authorList>
    </citation>
    <scope>NUCLEOTIDE SEQUENCE</scope>
    <source>
        <strain evidence="3">PS9179</strain>
        <tissue evidence="3">Whole animal</tissue>
    </source>
</reference>
<dbReference type="Proteomes" id="UP001175271">
    <property type="component" value="Unassembled WGS sequence"/>
</dbReference>
<feature type="transmembrane region" description="Helical" evidence="2">
    <location>
        <begin position="220"/>
        <end position="241"/>
    </location>
</feature>
<organism evidence="3 4">
    <name type="scientific">Steinernema hermaphroditum</name>
    <dbReference type="NCBI Taxonomy" id="289476"/>
    <lineage>
        <taxon>Eukaryota</taxon>
        <taxon>Metazoa</taxon>
        <taxon>Ecdysozoa</taxon>
        <taxon>Nematoda</taxon>
        <taxon>Chromadorea</taxon>
        <taxon>Rhabditida</taxon>
        <taxon>Tylenchina</taxon>
        <taxon>Panagrolaimomorpha</taxon>
        <taxon>Strongyloidoidea</taxon>
        <taxon>Steinernematidae</taxon>
        <taxon>Steinernema</taxon>
    </lineage>
</organism>
<protein>
    <submittedName>
        <fullName evidence="3">Uncharacterized protein</fullName>
    </submittedName>
</protein>
<dbReference type="EMBL" id="JAUCMV010000001">
    <property type="protein sequence ID" value="KAK0425822.1"/>
    <property type="molecule type" value="Genomic_DNA"/>
</dbReference>
<keyword evidence="4" id="KW-1185">Reference proteome</keyword>
<dbReference type="AlphaFoldDB" id="A0AA39M9C5"/>